<dbReference type="RefSeq" id="WP_017128723.1">
    <property type="nucleotide sequence ID" value="NZ_JACAOK010000014.1"/>
</dbReference>
<comment type="caution">
    <text evidence="1">The sequence shown here is derived from an EMBL/GenBank/DDBJ whole genome shotgun (WGS) entry which is preliminary data.</text>
</comment>
<dbReference type="Proteomes" id="UP000517547">
    <property type="component" value="Unassembled WGS sequence"/>
</dbReference>
<reference evidence="1 2" key="1">
    <citation type="submission" date="2020-04" db="EMBL/GenBank/DDBJ databases">
        <title>Molecular characterization of pseudomonads from Agaricus bisporus reveal novel blotch 2 pathogens in Western Europe.</title>
        <authorList>
            <person name="Taparia T."/>
            <person name="Krijger M."/>
            <person name="Haynes E."/>
            <person name="Elpinstone J.G."/>
            <person name="Noble R."/>
            <person name="Van Der Wolf J."/>
        </authorList>
    </citation>
    <scope>NUCLEOTIDE SEQUENCE [LARGE SCALE GENOMIC DNA]</scope>
    <source>
        <strain evidence="1 2">IPO3738</strain>
    </source>
</reference>
<name>A0A7Y7XYL9_9PSED</name>
<evidence type="ECO:0000313" key="2">
    <source>
        <dbReference type="Proteomes" id="UP000517547"/>
    </source>
</evidence>
<dbReference type="InterPro" id="IPR009387">
    <property type="entry name" value="HigB-2"/>
</dbReference>
<dbReference type="PIRSF" id="PIRSF018634">
    <property type="entry name" value="UCP018634"/>
    <property type="match status" value="1"/>
</dbReference>
<evidence type="ECO:0000313" key="1">
    <source>
        <dbReference type="EMBL" id="NWC14730.1"/>
    </source>
</evidence>
<dbReference type="Pfam" id="PF06296">
    <property type="entry name" value="RelE"/>
    <property type="match status" value="1"/>
</dbReference>
<dbReference type="AlphaFoldDB" id="A0A7Y7XYL9"/>
<protein>
    <submittedName>
        <fullName evidence="1">Type II toxin-antitoxin system RelE/ParE family toxin</fullName>
    </submittedName>
</protein>
<accession>A0A7Y7XYL9</accession>
<gene>
    <name evidence="1" type="ORF">HX845_13790</name>
</gene>
<organism evidence="1 2">
    <name type="scientific">Pseudomonas gingeri</name>
    <dbReference type="NCBI Taxonomy" id="117681"/>
    <lineage>
        <taxon>Bacteria</taxon>
        <taxon>Pseudomonadati</taxon>
        <taxon>Pseudomonadota</taxon>
        <taxon>Gammaproteobacteria</taxon>
        <taxon>Pseudomonadales</taxon>
        <taxon>Pseudomonadaceae</taxon>
        <taxon>Pseudomonas</taxon>
    </lineage>
</organism>
<dbReference type="EMBL" id="JACAQE010000004">
    <property type="protein sequence ID" value="NWC14730.1"/>
    <property type="molecule type" value="Genomic_DNA"/>
</dbReference>
<proteinExistence type="predicted"/>
<sequence length="130" mass="15018">MRYRVFKTRGFATSARKAQIDDAELVMAMGDVIRGQGSDLGGGVWKKRLNENRHRSIVLARGRCYWIFQFLFAKSDQGNISQQELRAFKALAKAYEGLSSRQIQQLLDMREFVEIAYEQEIQNRGTRIDP</sequence>